<dbReference type="CDD" id="cd04792">
    <property type="entry name" value="LanM-like"/>
    <property type="match status" value="1"/>
</dbReference>
<dbReference type="InterPro" id="IPR017146">
    <property type="entry name" value="Lanti_2_LanM"/>
</dbReference>
<evidence type="ECO:0000313" key="3">
    <source>
        <dbReference type="EMBL" id="MBG6085909.1"/>
    </source>
</evidence>
<dbReference type="PRINTS" id="PR01950">
    <property type="entry name" value="LANCSUPER"/>
</dbReference>
<dbReference type="SUPFAM" id="SSF158745">
    <property type="entry name" value="LanC-like"/>
    <property type="match status" value="1"/>
</dbReference>
<gene>
    <name evidence="3" type="ORF">IW256_000022</name>
</gene>
<name>A0A931GMZ4_9ACTN</name>
<protein>
    <submittedName>
        <fullName evidence="3">Type 2 lantibiotic biosynthesis protein LanM</fullName>
    </submittedName>
</protein>
<dbReference type="GO" id="GO:0046872">
    <property type="term" value="F:metal ion binding"/>
    <property type="evidence" value="ECO:0007669"/>
    <property type="project" value="UniProtKB-KW"/>
</dbReference>
<dbReference type="AlphaFoldDB" id="A0A931GMZ4"/>
<evidence type="ECO:0000313" key="4">
    <source>
        <dbReference type="Proteomes" id="UP000614047"/>
    </source>
</evidence>
<dbReference type="NCBIfam" id="TIGR03897">
    <property type="entry name" value="lanti_2_LanM"/>
    <property type="match status" value="1"/>
</dbReference>
<dbReference type="Pfam" id="PF05147">
    <property type="entry name" value="LANC_like"/>
    <property type="match status" value="1"/>
</dbReference>
<evidence type="ECO:0000256" key="1">
    <source>
        <dbReference type="PIRSR" id="PIRSR607822-1"/>
    </source>
</evidence>
<comment type="caution">
    <text evidence="3">The sequence shown here is derived from an EMBL/GenBank/DDBJ whole genome shotgun (WGS) entry which is preliminary data.</text>
</comment>
<proteinExistence type="predicted"/>
<keyword evidence="1" id="KW-0479">Metal-binding</keyword>
<dbReference type="PIRSF" id="PIRSF037228">
    <property type="entry name" value="Lant_mod_RumM"/>
    <property type="match status" value="1"/>
</dbReference>
<dbReference type="EMBL" id="JADOUA010000001">
    <property type="protein sequence ID" value="MBG6085909.1"/>
    <property type="molecule type" value="Genomic_DNA"/>
</dbReference>
<evidence type="ECO:0000259" key="2">
    <source>
        <dbReference type="Pfam" id="PF13575"/>
    </source>
</evidence>
<dbReference type="InterPro" id="IPR025410">
    <property type="entry name" value="Lant_dehyd"/>
</dbReference>
<dbReference type="SMART" id="SM01260">
    <property type="entry name" value="LANC_like"/>
    <property type="match status" value="1"/>
</dbReference>
<feature type="binding site" evidence="1">
    <location>
        <position position="984"/>
    </location>
    <ligand>
        <name>Zn(2+)</name>
        <dbReference type="ChEBI" id="CHEBI:29105"/>
    </ligand>
</feature>
<feature type="domain" description="Lantibiotic biosynthesis protein dehydration" evidence="2">
    <location>
        <begin position="234"/>
        <end position="609"/>
    </location>
</feature>
<dbReference type="Proteomes" id="UP000614047">
    <property type="component" value="Unassembled WGS sequence"/>
</dbReference>
<dbReference type="InterPro" id="IPR007822">
    <property type="entry name" value="LANC-like"/>
</dbReference>
<sequence length="1070" mass="117832">MKPTYPVDIAARAANLAERIKIVSALGPPSDARPLEAFDTWRIDRLAARLAGRFRRETRPRDEPARHTEESLAETLTAYRRHERALTGPGDPFGRILAEVHHGWLPAYRAALDGFDPAAAGSAEASWRDPDVYHGRLATACEPFLVELGRRLTDAAGRDDTAAVRIDPQVVDDFQTHLLDRFALALAWAVEADAKVHCSLNGIDPSRATREDYLAYLDKTFADADSYHRFYLEFPVLGRWLAQVTALLAEHGRELIQRIRDDAADLAETFFGQPVTAVRSIRLGRSDQHAGARSVGILDVELADGARGSLVYKPRCVKSEAALQGLLARLRDDGVLGFAGRAVLPRDGYGYEALIPSGLNRVATRAQAAHVYAELGGHLAIFYVLGGGDLHFENVLIADGHAFICDCETVLGALPKGQPRPPGTLMDSVFKTGLIEWPRTTAAAEGEMRISGYSGGGSYELPVPVPQVNDRRLSFEAAVTHRRRVQVEPGAANRVFVEDRLTHAEDFIDDIRSGFDRVYEWFRERPERAIECVTGLFTGTRVRFVNWSTQVYAQLLLAARHPKCLMEPLEVDLLFNTVRTFPRNWDHDGVLPAWELGSMWRQDVPLFTVDADGAGLVHDHAAAVPAELEESPLDYAASRIRRLSPQNRAQQNQYISAGLAGGDGSSPDFAATCVEQAAGLGLRLCRMLREPDAPAPWTSYVVTETGKDEVDIEGDLYNGSAGIALFLAYLNDLDPRPEFERAARRALDHAVATFDRRRVGAFAGLGGMIYLLTHLHHLWGERPLLDLALELGDELAGEIEQDRYLDVFHGVAGLIPVLLGLADAADGRGLEQAHRCAEHVLRHARADGDALSWPSHDPATVLADLTGFSHGAGGIGWALITLGRRTDRPEYVSAGRRAFVYESRHFDESAQDWYDLRKVAGGPVWRGRHYANAWCNGASGIGLSRIQSWALLGKDDDTILREATQALTATMRNFPRLMNDTLCHGRSGNAELFLRFASLKDEPAFRLEANVQVQTQWRNLDDARPGPEAGFFPGLMLGMSGFGMHFLRLARPDRVPSVLLLDPPPAPTPS</sequence>
<feature type="binding site" evidence="1">
    <location>
        <position position="935"/>
    </location>
    <ligand>
        <name>Zn(2+)</name>
        <dbReference type="ChEBI" id="CHEBI:29105"/>
    </ligand>
</feature>
<dbReference type="GO" id="GO:0031179">
    <property type="term" value="P:peptide modification"/>
    <property type="evidence" value="ECO:0007669"/>
    <property type="project" value="InterPro"/>
</dbReference>
<dbReference type="RefSeq" id="WP_197008976.1">
    <property type="nucleotide sequence ID" value="NZ_BAABES010000014.1"/>
</dbReference>
<keyword evidence="4" id="KW-1185">Reference proteome</keyword>
<dbReference type="Pfam" id="PF13575">
    <property type="entry name" value="DUF4135"/>
    <property type="match status" value="1"/>
</dbReference>
<feature type="binding site" evidence="1">
    <location>
        <position position="983"/>
    </location>
    <ligand>
        <name>Zn(2+)</name>
        <dbReference type="ChEBI" id="CHEBI:29105"/>
    </ligand>
</feature>
<organism evidence="3 4">
    <name type="scientific">Actinomadura viridis</name>
    <dbReference type="NCBI Taxonomy" id="58110"/>
    <lineage>
        <taxon>Bacteria</taxon>
        <taxon>Bacillati</taxon>
        <taxon>Actinomycetota</taxon>
        <taxon>Actinomycetes</taxon>
        <taxon>Streptosporangiales</taxon>
        <taxon>Thermomonosporaceae</taxon>
        <taxon>Actinomadura</taxon>
    </lineage>
</organism>
<dbReference type="Gene3D" id="1.50.10.20">
    <property type="match status" value="1"/>
</dbReference>
<keyword evidence="1" id="KW-0862">Zinc</keyword>
<accession>A0A931GMZ4</accession>
<reference evidence="3" key="1">
    <citation type="submission" date="2020-11" db="EMBL/GenBank/DDBJ databases">
        <title>Sequencing the genomes of 1000 actinobacteria strains.</title>
        <authorList>
            <person name="Klenk H.-P."/>
        </authorList>
    </citation>
    <scope>NUCLEOTIDE SEQUENCE</scope>
    <source>
        <strain evidence="3">DSM 43175</strain>
    </source>
</reference>